<name>A0AAV2IBE7_LYMST</name>
<evidence type="ECO:0000313" key="2">
    <source>
        <dbReference type="EMBL" id="CAL1544009.1"/>
    </source>
</evidence>
<keyword evidence="1" id="KW-0472">Membrane</keyword>
<comment type="caution">
    <text evidence="2">The sequence shown here is derived from an EMBL/GenBank/DDBJ whole genome shotgun (WGS) entry which is preliminary data.</text>
</comment>
<reference evidence="2 3" key="1">
    <citation type="submission" date="2024-04" db="EMBL/GenBank/DDBJ databases">
        <authorList>
            <consortium name="Genoscope - CEA"/>
            <person name="William W."/>
        </authorList>
    </citation>
    <scope>NUCLEOTIDE SEQUENCE [LARGE SCALE GENOMIC DNA]</scope>
</reference>
<protein>
    <submittedName>
        <fullName evidence="2">Uncharacterized protein</fullName>
    </submittedName>
</protein>
<keyword evidence="3" id="KW-1185">Reference proteome</keyword>
<feature type="transmembrane region" description="Helical" evidence="1">
    <location>
        <begin position="12"/>
        <end position="30"/>
    </location>
</feature>
<keyword evidence="1" id="KW-0812">Transmembrane</keyword>
<evidence type="ECO:0000256" key="1">
    <source>
        <dbReference type="SAM" id="Phobius"/>
    </source>
</evidence>
<evidence type="ECO:0000313" key="3">
    <source>
        <dbReference type="Proteomes" id="UP001497497"/>
    </source>
</evidence>
<accession>A0AAV2IBE7</accession>
<keyword evidence="1" id="KW-1133">Transmembrane helix</keyword>
<gene>
    <name evidence="2" type="ORF">GSLYS_00017522001</name>
</gene>
<proteinExistence type="predicted"/>
<sequence>MKLNNSCRRTSVVVLIIAVSILVVISYHLVDKPHRYLDSWRLETFNRYKSSVPNITNLPIPRIPSQQWTNASNHLWTNASSQLWTNASSQLWTNASSQLWTPASSQLWTNASSQASKIAADTKPKKRYLIYLCDGDAYCYGLGDRQRGLIGVFILSEVTNRQFGIKMTAPAPFRDFYEPNKVLWDISEHELINKSTTIIKYFKTQTAELNHINFNEAYPQDVVYVRTNQEIWRSIKLNPYYKRKFPDWARGRRCNIFANAWLKLTRPTLELRTKLNEVLVTIAKAMIGNSSESQSCTNCTQIHRDGNNTKVTANPSLTPGITLDKINDLNGYAVANLRLVCAHVRMGHSDTLPFENDRRNSFDSVSKVWDFLRPYVEKGHHVYLATDSDKVR</sequence>
<organism evidence="2 3">
    <name type="scientific">Lymnaea stagnalis</name>
    <name type="common">Great pond snail</name>
    <name type="synonym">Helix stagnalis</name>
    <dbReference type="NCBI Taxonomy" id="6523"/>
    <lineage>
        <taxon>Eukaryota</taxon>
        <taxon>Metazoa</taxon>
        <taxon>Spiralia</taxon>
        <taxon>Lophotrochozoa</taxon>
        <taxon>Mollusca</taxon>
        <taxon>Gastropoda</taxon>
        <taxon>Heterobranchia</taxon>
        <taxon>Euthyneura</taxon>
        <taxon>Panpulmonata</taxon>
        <taxon>Hygrophila</taxon>
        <taxon>Lymnaeoidea</taxon>
        <taxon>Lymnaeidae</taxon>
        <taxon>Lymnaea</taxon>
    </lineage>
</organism>
<dbReference type="AlphaFoldDB" id="A0AAV2IBE7"/>
<dbReference type="EMBL" id="CAXITT010000589">
    <property type="protein sequence ID" value="CAL1544009.1"/>
    <property type="molecule type" value="Genomic_DNA"/>
</dbReference>
<dbReference type="Proteomes" id="UP001497497">
    <property type="component" value="Unassembled WGS sequence"/>
</dbReference>